<organism evidence="1">
    <name type="scientific">marine sediment metagenome</name>
    <dbReference type="NCBI Taxonomy" id="412755"/>
    <lineage>
        <taxon>unclassified sequences</taxon>
        <taxon>metagenomes</taxon>
        <taxon>ecological metagenomes</taxon>
    </lineage>
</organism>
<evidence type="ECO:0000313" key="1">
    <source>
        <dbReference type="EMBL" id="KKM71884.1"/>
    </source>
</evidence>
<comment type="caution">
    <text evidence="1">The sequence shown here is derived from an EMBL/GenBank/DDBJ whole genome shotgun (WGS) entry which is preliminary data.</text>
</comment>
<gene>
    <name evidence="1" type="ORF">LCGC14_1426030</name>
</gene>
<dbReference type="AlphaFoldDB" id="A0A0F9JPX6"/>
<sequence>MDLNKIYLIDEMSGKRITMTVTELLEKVNYNRSADWIDYDINDLILHSVGEILDWIEYCLDSEYYGE</sequence>
<proteinExistence type="predicted"/>
<dbReference type="EMBL" id="LAZR01009560">
    <property type="protein sequence ID" value="KKM71884.1"/>
    <property type="molecule type" value="Genomic_DNA"/>
</dbReference>
<reference evidence="1" key="1">
    <citation type="journal article" date="2015" name="Nature">
        <title>Complex archaea that bridge the gap between prokaryotes and eukaryotes.</title>
        <authorList>
            <person name="Spang A."/>
            <person name="Saw J.H."/>
            <person name="Jorgensen S.L."/>
            <person name="Zaremba-Niedzwiedzka K."/>
            <person name="Martijn J."/>
            <person name="Lind A.E."/>
            <person name="van Eijk R."/>
            <person name="Schleper C."/>
            <person name="Guy L."/>
            <person name="Ettema T.J."/>
        </authorList>
    </citation>
    <scope>NUCLEOTIDE SEQUENCE</scope>
</reference>
<name>A0A0F9JPX6_9ZZZZ</name>
<protein>
    <submittedName>
        <fullName evidence="1">Uncharacterized protein</fullName>
    </submittedName>
</protein>
<accession>A0A0F9JPX6</accession>